<keyword evidence="3" id="KW-1185">Reference proteome</keyword>
<evidence type="ECO:0000256" key="1">
    <source>
        <dbReference type="SAM" id="SignalP"/>
    </source>
</evidence>
<dbReference type="AlphaFoldDB" id="A0A974PM63"/>
<dbReference type="EMBL" id="CP063362">
    <property type="protein sequence ID" value="QRG06132.1"/>
    <property type="molecule type" value="Genomic_DNA"/>
</dbReference>
<dbReference type="RefSeq" id="WP_203193009.1">
    <property type="nucleotide sequence ID" value="NZ_CP063362.1"/>
</dbReference>
<evidence type="ECO:0000313" key="3">
    <source>
        <dbReference type="Proteomes" id="UP000596427"/>
    </source>
</evidence>
<proteinExistence type="predicted"/>
<feature type="signal peptide" evidence="1">
    <location>
        <begin position="1"/>
        <end position="19"/>
    </location>
</feature>
<organism evidence="2 3">
    <name type="scientific">Xanthobacter dioxanivorans</name>
    <dbReference type="NCBI Taxonomy" id="2528964"/>
    <lineage>
        <taxon>Bacteria</taxon>
        <taxon>Pseudomonadati</taxon>
        <taxon>Pseudomonadota</taxon>
        <taxon>Alphaproteobacteria</taxon>
        <taxon>Hyphomicrobiales</taxon>
        <taxon>Xanthobacteraceae</taxon>
        <taxon>Xanthobacter</taxon>
    </lineage>
</organism>
<accession>A0A974PM63</accession>
<keyword evidence="1" id="KW-0732">Signal</keyword>
<name>A0A974PM63_9HYPH</name>
<gene>
    <name evidence="2" type="ORF">EZH22_24600</name>
</gene>
<dbReference type="KEGG" id="xdi:EZH22_24600"/>
<sequence>MSIDLLTFAAIVSSASAGALVTAAMTGRRNSALSLQVFCLRGVLIKVLAGLKQREARWSLERTIEMALDLSDEDEVVGDFTLHPDARVHAVGDDNV</sequence>
<dbReference type="Proteomes" id="UP000596427">
    <property type="component" value="Chromosome"/>
</dbReference>
<feature type="chain" id="PRO_5038043671" evidence="1">
    <location>
        <begin position="20"/>
        <end position="96"/>
    </location>
</feature>
<protein>
    <submittedName>
        <fullName evidence="2">Uncharacterized protein</fullName>
    </submittedName>
</protein>
<evidence type="ECO:0000313" key="2">
    <source>
        <dbReference type="EMBL" id="QRG06132.1"/>
    </source>
</evidence>
<reference evidence="2 3" key="1">
    <citation type="submission" date="2020-10" db="EMBL/GenBank/DDBJ databases">
        <title>Degradation of 1,4-Dioxane by Xanthobacter sp. YN2, via a Novel Group-2 Soluble Di-Iron Monooxygenase.</title>
        <authorList>
            <person name="Ma F."/>
            <person name="Wang Y."/>
            <person name="Yang J."/>
            <person name="Guo H."/>
            <person name="Su D."/>
            <person name="Yu L."/>
        </authorList>
    </citation>
    <scope>NUCLEOTIDE SEQUENCE [LARGE SCALE GENOMIC DNA]</scope>
    <source>
        <strain evidence="2 3">YN2</strain>
    </source>
</reference>